<name>A0ABS5ZQM9_9PROT</name>
<keyword evidence="2" id="KW-1185">Reference proteome</keyword>
<dbReference type="EMBL" id="JABELD010000061">
    <property type="protein sequence ID" value="MBU2738822.1"/>
    <property type="molecule type" value="Genomic_DNA"/>
</dbReference>
<proteinExistence type="predicted"/>
<comment type="caution">
    <text evidence="1">The sequence shown here is derived from an EMBL/GenBank/DDBJ whole genome shotgun (WGS) entry which is preliminary data.</text>
</comment>
<protein>
    <submittedName>
        <fullName evidence="1">DUF3293 domain-containing protein</fullName>
    </submittedName>
</protein>
<gene>
    <name evidence="1" type="ORF">HJG40_08490</name>
</gene>
<evidence type="ECO:0000313" key="1">
    <source>
        <dbReference type="EMBL" id="MBU2738822.1"/>
    </source>
</evidence>
<dbReference type="InterPro" id="IPR021710">
    <property type="entry name" value="DUF3293"/>
</dbReference>
<reference evidence="1 2" key="1">
    <citation type="journal article" date="2021" name="ISME J.">
        <title>Genomic evolution of the class Acidithiobacillia: deep-branching Proteobacteria living in extreme acidic conditions.</title>
        <authorList>
            <person name="Moya-Beltran A."/>
            <person name="Beard S."/>
            <person name="Rojas-Villalobos C."/>
            <person name="Issotta F."/>
            <person name="Gallardo Y."/>
            <person name="Ulloa R."/>
            <person name="Giaveno A."/>
            <person name="Degli Esposti M."/>
            <person name="Johnson D.B."/>
            <person name="Quatrini R."/>
        </authorList>
    </citation>
    <scope>NUCLEOTIDE SEQUENCE [LARGE SCALE GENOMIC DNA]</scope>
    <source>
        <strain evidence="1 2">ATCC 19703</strain>
    </source>
</reference>
<sequence length="85" mass="10221">MITAWNPRSRPLSPWQNRKRQHRLFRILDANGYRFLRSLCGVDAWWEESVIVYAMNESKAAKLARQFGQKAFVYLDGRRVWLMYV</sequence>
<organism evidence="1 2">
    <name type="scientific">Acidithiobacillus concretivorus</name>
    <dbReference type="NCBI Taxonomy" id="3063952"/>
    <lineage>
        <taxon>Bacteria</taxon>
        <taxon>Pseudomonadati</taxon>
        <taxon>Pseudomonadota</taxon>
        <taxon>Acidithiobacillia</taxon>
        <taxon>Acidithiobacillales</taxon>
        <taxon>Acidithiobacillaceae</taxon>
        <taxon>Acidithiobacillus</taxon>
    </lineage>
</organism>
<dbReference type="Proteomes" id="UP001197028">
    <property type="component" value="Unassembled WGS sequence"/>
</dbReference>
<dbReference type="RefSeq" id="WP_215863781.1">
    <property type="nucleotide sequence ID" value="NZ_JABELD010000061.1"/>
</dbReference>
<accession>A0ABS5ZQM9</accession>
<evidence type="ECO:0000313" key="2">
    <source>
        <dbReference type="Proteomes" id="UP001197028"/>
    </source>
</evidence>
<dbReference type="Pfam" id="PF11697">
    <property type="entry name" value="DUF3293"/>
    <property type="match status" value="1"/>
</dbReference>